<feature type="domain" description="Lipoxygenase" evidence="10">
    <location>
        <begin position="68"/>
        <end position="649"/>
    </location>
</feature>
<proteinExistence type="predicted"/>
<protein>
    <recommendedName>
        <fullName evidence="4">Manganese lipoxygenase</fullName>
        <ecNumber evidence="3">1.13.11.45</ecNumber>
    </recommendedName>
</protein>
<dbReference type="InterPro" id="IPR036226">
    <property type="entry name" value="LipOase_C_sf"/>
</dbReference>
<feature type="signal peptide" evidence="9">
    <location>
        <begin position="1"/>
        <end position="27"/>
    </location>
</feature>
<evidence type="ECO:0000256" key="6">
    <source>
        <dbReference type="ARBA" id="ARBA00022964"/>
    </source>
</evidence>
<evidence type="ECO:0000313" key="12">
    <source>
        <dbReference type="Proteomes" id="UP001301769"/>
    </source>
</evidence>
<keyword evidence="12" id="KW-1185">Reference proteome</keyword>
<keyword evidence="8" id="KW-0464">Manganese</keyword>
<evidence type="ECO:0000256" key="5">
    <source>
        <dbReference type="ARBA" id="ARBA00022723"/>
    </source>
</evidence>
<dbReference type="GO" id="GO:0043651">
    <property type="term" value="P:linoleic acid metabolic process"/>
    <property type="evidence" value="ECO:0007669"/>
    <property type="project" value="UniProtKB-ARBA"/>
</dbReference>
<feature type="chain" id="PRO_5042850643" description="Manganese lipoxygenase" evidence="9">
    <location>
        <begin position="28"/>
        <end position="649"/>
    </location>
</feature>
<evidence type="ECO:0000256" key="3">
    <source>
        <dbReference type="ARBA" id="ARBA00013178"/>
    </source>
</evidence>
<reference evidence="11" key="1">
    <citation type="journal article" date="2023" name="Mol. Phylogenet. Evol.">
        <title>Genome-scale phylogeny and comparative genomics of the fungal order Sordariales.</title>
        <authorList>
            <person name="Hensen N."/>
            <person name="Bonometti L."/>
            <person name="Westerberg I."/>
            <person name="Brannstrom I.O."/>
            <person name="Guillou S."/>
            <person name="Cros-Aarteil S."/>
            <person name="Calhoun S."/>
            <person name="Haridas S."/>
            <person name="Kuo A."/>
            <person name="Mondo S."/>
            <person name="Pangilinan J."/>
            <person name="Riley R."/>
            <person name="LaButti K."/>
            <person name="Andreopoulos B."/>
            <person name="Lipzen A."/>
            <person name="Chen C."/>
            <person name="Yan M."/>
            <person name="Daum C."/>
            <person name="Ng V."/>
            <person name="Clum A."/>
            <person name="Steindorff A."/>
            <person name="Ohm R.A."/>
            <person name="Martin F."/>
            <person name="Silar P."/>
            <person name="Natvig D.O."/>
            <person name="Lalanne C."/>
            <person name="Gautier V."/>
            <person name="Ament-Velasquez S.L."/>
            <person name="Kruys A."/>
            <person name="Hutchinson M.I."/>
            <person name="Powell A.J."/>
            <person name="Barry K."/>
            <person name="Miller A.N."/>
            <person name="Grigoriev I.V."/>
            <person name="Debuchy R."/>
            <person name="Gladieux P."/>
            <person name="Hiltunen Thoren M."/>
            <person name="Johannesson H."/>
        </authorList>
    </citation>
    <scope>NUCLEOTIDE SEQUENCE</scope>
    <source>
        <strain evidence="11">PSN293</strain>
    </source>
</reference>
<evidence type="ECO:0000256" key="9">
    <source>
        <dbReference type="SAM" id="SignalP"/>
    </source>
</evidence>
<comment type="catalytic activity">
    <reaction evidence="1">
        <text>(9Z,12Z)-octadecadienoate + O2 = (11S)-hydroperoxy-(9Z,12Z)-octadecadienoate</text>
        <dbReference type="Rhea" id="RHEA:18993"/>
        <dbReference type="ChEBI" id="CHEBI:15379"/>
        <dbReference type="ChEBI" id="CHEBI:30245"/>
        <dbReference type="ChEBI" id="CHEBI:57467"/>
        <dbReference type="EC" id="1.13.11.45"/>
    </reaction>
</comment>
<dbReference type="PROSITE" id="PS51393">
    <property type="entry name" value="LIPOXYGENASE_3"/>
    <property type="match status" value="1"/>
</dbReference>
<dbReference type="GO" id="GO:0046872">
    <property type="term" value="F:metal ion binding"/>
    <property type="evidence" value="ECO:0007669"/>
    <property type="project" value="UniProtKB-KW"/>
</dbReference>
<organism evidence="11 12">
    <name type="scientific">Rhypophila decipiens</name>
    <dbReference type="NCBI Taxonomy" id="261697"/>
    <lineage>
        <taxon>Eukaryota</taxon>
        <taxon>Fungi</taxon>
        <taxon>Dikarya</taxon>
        <taxon>Ascomycota</taxon>
        <taxon>Pezizomycotina</taxon>
        <taxon>Sordariomycetes</taxon>
        <taxon>Sordariomycetidae</taxon>
        <taxon>Sordariales</taxon>
        <taxon>Naviculisporaceae</taxon>
        <taxon>Rhypophila</taxon>
    </lineage>
</organism>
<evidence type="ECO:0000256" key="8">
    <source>
        <dbReference type="ARBA" id="ARBA00023211"/>
    </source>
</evidence>
<dbReference type="Proteomes" id="UP001301769">
    <property type="component" value="Unassembled WGS sequence"/>
</dbReference>
<sequence length="649" mass="73395">MRLCRHESKPYLAAVFCLFIQTTSVLAGAIPEQRPRLWEPELPDPLNLLPNLVRSLADEIPTVSTFGQYLFDTLLNLFSGQQYTVTQNARSPLIRWTNLKLVRTNFWYGPPVAGGPAYPEGALGTAKVVHDFVDIQLELRQQLENAMEDLTKAVGDYLTGKFNDLETLDDYMSLYDDEWLLANPSGLDPGVATNYTQDLFFSMQRLSNSPYQIRRLNPAAEPDSLQFAVDDETVRTLTGTNLTLPDLHQEGRLFYADYRDQGKFTQTEGRHAAACDAFFYIHPQSGDFLPLAIRTNAGANLIYTPLDSPGDWLLAKMMYGINDFWFAQWNHLAATHEVVHIIWMAAIRTFSLEHPIHAILHRLMFQVFSIQLLAKFVLFSPFGAVDQIFAFSGPAAQEYTTTMYKNSAGHFQANYFLRDLRTRGLIESIGPSLKSFPFLEDASAIHDSIHQFMTSFVQSFYSSDADVLADREIQDWVTECHGPANVLDFPEKIDSVDTLIEVLTQLTHLVSTAHHTTNTNELMQISSVLPYSPPAFYKPLPVSKSNTTNPAEYLPPFKKTLEQTIVAALFARPLLIGTNRTIVHMFDDDSMLERMNAQTREANSVFMEQMRNFSSQVQERTFDSQGLSQGMPFVWKALDPNVIPYSIST</sequence>
<dbReference type="PANTHER" id="PTHR11771">
    <property type="entry name" value="LIPOXYGENASE"/>
    <property type="match status" value="1"/>
</dbReference>
<comment type="cofactor">
    <cofactor evidence="2">
        <name>Mn(2+)</name>
        <dbReference type="ChEBI" id="CHEBI:29035"/>
    </cofactor>
</comment>
<reference evidence="11" key="2">
    <citation type="submission" date="2023-05" db="EMBL/GenBank/DDBJ databases">
        <authorList>
            <consortium name="Lawrence Berkeley National Laboratory"/>
            <person name="Steindorff A."/>
            <person name="Hensen N."/>
            <person name="Bonometti L."/>
            <person name="Westerberg I."/>
            <person name="Brannstrom I.O."/>
            <person name="Guillou S."/>
            <person name="Cros-Aarteil S."/>
            <person name="Calhoun S."/>
            <person name="Haridas S."/>
            <person name="Kuo A."/>
            <person name="Mondo S."/>
            <person name="Pangilinan J."/>
            <person name="Riley R."/>
            <person name="Labutti K."/>
            <person name="Andreopoulos B."/>
            <person name="Lipzen A."/>
            <person name="Chen C."/>
            <person name="Yanf M."/>
            <person name="Daum C."/>
            <person name="Ng V."/>
            <person name="Clum A."/>
            <person name="Ohm R."/>
            <person name="Martin F."/>
            <person name="Silar P."/>
            <person name="Natvig D."/>
            <person name="Lalanne C."/>
            <person name="Gautier V."/>
            <person name="Ament-Velasquez S.L."/>
            <person name="Kruys A."/>
            <person name="Hutchinson M.I."/>
            <person name="Powell A.J."/>
            <person name="Barry K."/>
            <person name="Miller A.N."/>
            <person name="Grigoriev I.V."/>
            <person name="Debuchy R."/>
            <person name="Gladieux P."/>
            <person name="Thoren M.H."/>
            <person name="Johannesson H."/>
        </authorList>
    </citation>
    <scope>NUCLEOTIDE SEQUENCE</scope>
    <source>
        <strain evidence="11">PSN293</strain>
    </source>
</reference>
<gene>
    <name evidence="11" type="ORF">QBC37DRAFT_316067</name>
</gene>
<dbReference type="InterPro" id="IPR000907">
    <property type="entry name" value="LipOase"/>
</dbReference>
<keyword evidence="9" id="KW-0732">Signal</keyword>
<name>A0AAN6Y6G4_9PEZI</name>
<dbReference type="InterPro" id="IPR013819">
    <property type="entry name" value="LipOase_C"/>
</dbReference>
<accession>A0AAN6Y6G4</accession>
<evidence type="ECO:0000259" key="10">
    <source>
        <dbReference type="PROSITE" id="PS51393"/>
    </source>
</evidence>
<dbReference type="Gene3D" id="3.10.450.60">
    <property type="match status" value="1"/>
</dbReference>
<evidence type="ECO:0000256" key="2">
    <source>
        <dbReference type="ARBA" id="ARBA00001936"/>
    </source>
</evidence>
<keyword evidence="5" id="KW-0479">Metal-binding</keyword>
<dbReference type="Pfam" id="PF00305">
    <property type="entry name" value="Lipoxygenase"/>
    <property type="match status" value="1"/>
</dbReference>
<evidence type="ECO:0000313" key="11">
    <source>
        <dbReference type="EMBL" id="KAK4213543.1"/>
    </source>
</evidence>
<keyword evidence="6" id="KW-0223">Dioxygenase</keyword>
<dbReference type="EC" id="1.13.11.45" evidence="3"/>
<evidence type="ECO:0000256" key="7">
    <source>
        <dbReference type="ARBA" id="ARBA00023002"/>
    </source>
</evidence>
<evidence type="ECO:0000256" key="1">
    <source>
        <dbReference type="ARBA" id="ARBA00000366"/>
    </source>
</evidence>
<dbReference type="Gene3D" id="1.20.245.10">
    <property type="entry name" value="Lipoxygenase-1, Domain 5"/>
    <property type="match status" value="1"/>
</dbReference>
<dbReference type="EMBL" id="MU858107">
    <property type="protein sequence ID" value="KAK4213543.1"/>
    <property type="molecule type" value="Genomic_DNA"/>
</dbReference>
<dbReference type="SUPFAM" id="SSF48484">
    <property type="entry name" value="Lipoxigenase"/>
    <property type="match status" value="1"/>
</dbReference>
<dbReference type="GO" id="GO:0050584">
    <property type="term" value="F:linoleate 11-lipoxygenase activity"/>
    <property type="evidence" value="ECO:0007669"/>
    <property type="project" value="UniProtKB-EC"/>
</dbReference>
<keyword evidence="7" id="KW-0560">Oxidoreductase</keyword>
<dbReference type="AlphaFoldDB" id="A0AAN6Y6G4"/>
<evidence type="ECO:0000256" key="4">
    <source>
        <dbReference type="ARBA" id="ARBA00021175"/>
    </source>
</evidence>
<dbReference type="GO" id="GO:0034440">
    <property type="term" value="P:lipid oxidation"/>
    <property type="evidence" value="ECO:0007669"/>
    <property type="project" value="InterPro"/>
</dbReference>
<comment type="caution">
    <text evidence="11">The sequence shown here is derived from an EMBL/GenBank/DDBJ whole genome shotgun (WGS) entry which is preliminary data.</text>
</comment>